<proteinExistence type="predicted"/>
<organism evidence="2">
    <name type="scientific">Streptomyces sp. NBC_00180</name>
    <dbReference type="NCBI Taxonomy" id="2903632"/>
    <lineage>
        <taxon>Bacteria</taxon>
        <taxon>Bacillati</taxon>
        <taxon>Actinomycetota</taxon>
        <taxon>Actinomycetes</taxon>
        <taxon>Kitasatosporales</taxon>
        <taxon>Streptomycetaceae</taxon>
        <taxon>Streptomyces</taxon>
    </lineage>
</organism>
<protein>
    <submittedName>
        <fullName evidence="2">Uncharacterized protein</fullName>
    </submittedName>
</protein>
<sequence>MSSVQWQPGDAGLEIKPMRSYGGTNPSGSDGILLPHQKNKPYDPYIRTVMAQMGAIESTLQCGRSGPPGPRSRRCALEVVAGRPRPKEVPSRRGVVGVRLSG</sequence>
<dbReference type="AlphaFoldDB" id="A0AAU1IA56"/>
<name>A0AAU1IA56_9ACTN</name>
<reference evidence="2" key="1">
    <citation type="submission" date="2022-10" db="EMBL/GenBank/DDBJ databases">
        <title>The complete genomes of actinobacterial strains from the NBC collection.</title>
        <authorList>
            <person name="Joergensen T.S."/>
            <person name="Alvarez Arevalo M."/>
            <person name="Sterndorff E.B."/>
            <person name="Faurdal D."/>
            <person name="Vuksanovic O."/>
            <person name="Mourched A.-S."/>
            <person name="Charusanti P."/>
            <person name="Shaw S."/>
            <person name="Blin K."/>
            <person name="Weber T."/>
        </authorList>
    </citation>
    <scope>NUCLEOTIDE SEQUENCE</scope>
    <source>
        <strain evidence="2">NBC 00180</strain>
    </source>
</reference>
<dbReference type="EMBL" id="CP108140">
    <property type="protein sequence ID" value="WTP91366.1"/>
    <property type="molecule type" value="Genomic_DNA"/>
</dbReference>
<evidence type="ECO:0000313" key="2">
    <source>
        <dbReference type="EMBL" id="WTP91366.1"/>
    </source>
</evidence>
<evidence type="ECO:0000256" key="1">
    <source>
        <dbReference type="SAM" id="MobiDB-lite"/>
    </source>
</evidence>
<gene>
    <name evidence="2" type="ORF">OG477_41395</name>
</gene>
<accession>A0AAU1IA56</accession>
<feature type="region of interest" description="Disordered" evidence="1">
    <location>
        <begin position="1"/>
        <end position="39"/>
    </location>
</feature>